<dbReference type="Proteomes" id="UP000229740">
    <property type="component" value="Unassembled WGS sequence"/>
</dbReference>
<dbReference type="InterPro" id="IPR050680">
    <property type="entry name" value="YpeA/RimI_acetyltransf"/>
</dbReference>
<reference evidence="6 7" key="1">
    <citation type="submission" date="2017-10" db="EMBL/GenBank/DDBJ databases">
        <title>Novel microbial diversity and functional potential in the marine mammal oral microbiome.</title>
        <authorList>
            <person name="Dudek N.K."/>
            <person name="Sun C.L."/>
            <person name="Burstein D."/>
            <person name="Kantor R.S."/>
            <person name="Aliaga Goltsman D.S."/>
            <person name="Bik E.M."/>
            <person name="Thomas B.C."/>
            <person name="Banfield J.F."/>
            <person name="Relman D.A."/>
        </authorList>
    </citation>
    <scope>NUCLEOTIDE SEQUENCE [LARGE SCALE GENOMIC DNA]</scope>
    <source>
        <strain evidence="6">DOLZORAL124_49_17</strain>
    </source>
</reference>
<dbReference type="SUPFAM" id="SSF55729">
    <property type="entry name" value="Acyl-CoA N-acyltransferases (Nat)"/>
    <property type="match status" value="1"/>
</dbReference>
<dbReference type="InterPro" id="IPR006464">
    <property type="entry name" value="AcTrfase_RimI/Ard1"/>
</dbReference>
<dbReference type="PANTHER" id="PTHR43420">
    <property type="entry name" value="ACETYLTRANSFERASE"/>
    <property type="match status" value="1"/>
</dbReference>
<keyword evidence="4" id="KW-0012">Acyltransferase</keyword>
<organism evidence="6 7">
    <name type="scientific">candidate division KSB3 bacterium</name>
    <dbReference type="NCBI Taxonomy" id="2044937"/>
    <lineage>
        <taxon>Bacteria</taxon>
        <taxon>candidate division KSB3</taxon>
    </lineage>
</organism>
<dbReference type="NCBIfam" id="TIGR01575">
    <property type="entry name" value="rimI"/>
    <property type="match status" value="1"/>
</dbReference>
<dbReference type="GO" id="GO:0008080">
    <property type="term" value="F:N-acetyltransferase activity"/>
    <property type="evidence" value="ECO:0007669"/>
    <property type="project" value="InterPro"/>
</dbReference>
<dbReference type="PANTHER" id="PTHR43420:SF44">
    <property type="entry name" value="ACETYLTRANSFERASE YPEA"/>
    <property type="match status" value="1"/>
</dbReference>
<comment type="similarity">
    <text evidence="1">Belongs to the acetyltransferase family. RimI subfamily.</text>
</comment>
<dbReference type="PROSITE" id="PS51186">
    <property type="entry name" value="GNAT"/>
    <property type="match status" value="1"/>
</dbReference>
<evidence type="ECO:0000313" key="7">
    <source>
        <dbReference type="Proteomes" id="UP000229740"/>
    </source>
</evidence>
<accession>A0A2G6E271</accession>
<feature type="domain" description="N-acetyltransferase" evidence="5">
    <location>
        <begin position="12"/>
        <end position="162"/>
    </location>
</feature>
<comment type="caution">
    <text evidence="6">The sequence shown here is derived from an EMBL/GenBank/DDBJ whole genome shotgun (WGS) entry which is preliminary data.</text>
</comment>
<protein>
    <submittedName>
        <fullName evidence="6">Ribosomal-protein-alanine N-acetyltransferase</fullName>
    </submittedName>
</protein>
<evidence type="ECO:0000313" key="6">
    <source>
        <dbReference type="EMBL" id="PID56185.1"/>
    </source>
</evidence>
<gene>
    <name evidence="6" type="primary">rimI</name>
    <name evidence="6" type="ORF">CSB45_12465</name>
</gene>
<proteinExistence type="inferred from homology"/>
<dbReference type="Pfam" id="PF00583">
    <property type="entry name" value="Acetyltransf_1"/>
    <property type="match status" value="1"/>
</dbReference>
<evidence type="ECO:0000256" key="4">
    <source>
        <dbReference type="ARBA" id="ARBA00023315"/>
    </source>
</evidence>
<evidence type="ECO:0000259" key="5">
    <source>
        <dbReference type="PROSITE" id="PS51186"/>
    </source>
</evidence>
<keyword evidence="2" id="KW-0963">Cytoplasm</keyword>
<evidence type="ECO:0000256" key="2">
    <source>
        <dbReference type="ARBA" id="ARBA00022490"/>
    </source>
</evidence>
<evidence type="ECO:0000256" key="1">
    <source>
        <dbReference type="ARBA" id="ARBA00005395"/>
    </source>
</evidence>
<dbReference type="InterPro" id="IPR016181">
    <property type="entry name" value="Acyl_CoA_acyltransferase"/>
</dbReference>
<dbReference type="Gene3D" id="3.40.630.30">
    <property type="match status" value="1"/>
</dbReference>
<dbReference type="EMBL" id="PDPS01000037">
    <property type="protein sequence ID" value="PID56185.1"/>
    <property type="molecule type" value="Genomic_DNA"/>
</dbReference>
<keyword evidence="3 6" id="KW-0808">Transferase</keyword>
<dbReference type="InterPro" id="IPR000182">
    <property type="entry name" value="GNAT_dom"/>
</dbReference>
<dbReference type="CDD" id="cd04301">
    <property type="entry name" value="NAT_SF"/>
    <property type="match status" value="1"/>
</dbReference>
<name>A0A2G6E271_9BACT</name>
<dbReference type="AlphaFoldDB" id="A0A2G6E271"/>
<sequence>MPSFFLNETLHGVIEPARLSDIDEIVSLEHRAFLYPWPRNLLLAELDGESFSHVYVARLIRDDGVPQKIIGYNFFWLVADEIHILHIAVDPEHQHRGLGKLLLDFAADFGRRHGACCMILEVRVSNAKAQGLYRKLGFQQIGIRKNYYSPNNEDAYAMKKML</sequence>
<evidence type="ECO:0000256" key="3">
    <source>
        <dbReference type="ARBA" id="ARBA00022679"/>
    </source>
</evidence>